<dbReference type="Pfam" id="PF14858">
    <property type="entry name" value="CFAP54_N"/>
    <property type="match status" value="1"/>
</dbReference>
<evidence type="ECO:0000313" key="1">
    <source>
        <dbReference type="EMBL" id="KAL3319333.1"/>
    </source>
</evidence>
<gene>
    <name evidence="1" type="ORF">Ciccas_001998</name>
</gene>
<accession>A0ABD2QIT3</accession>
<sequence length="291" mass="33417">MEAELDQFRSVLLKKGKNTFDVQVYESLLSIWENIFEKLKFEDFASACNKLGFECLQEKREHLGSLLCFNYLLKRINSIELSIDINFEILQKMKALAQIGLVKATLQTKSLDSDIFMKEVEVLRGVLTTPEFSKNQHVEIILSTVDTYNSLLSFALNSSFKAAAIAPALWLCGYIETKPFLLDLCFLEQRNNLYILACECLFQVGFECDAEAFARRALSKLVEINCVQEASDEKLNFETALKLRRAIIKISVVIFRRAVFESRKRPKGFLRPKNKLEIQTVLQVPNCLYII</sequence>
<dbReference type="PANTHER" id="PTHR33487:SF1">
    <property type="entry name" value="CILIA- AND FLAGELLA-ASSOCIATED PROTEIN 54"/>
    <property type="match status" value="1"/>
</dbReference>
<proteinExistence type="predicted"/>
<organism evidence="1 2">
    <name type="scientific">Cichlidogyrus casuarinus</name>
    <dbReference type="NCBI Taxonomy" id="1844966"/>
    <lineage>
        <taxon>Eukaryota</taxon>
        <taxon>Metazoa</taxon>
        <taxon>Spiralia</taxon>
        <taxon>Lophotrochozoa</taxon>
        <taxon>Platyhelminthes</taxon>
        <taxon>Monogenea</taxon>
        <taxon>Monopisthocotylea</taxon>
        <taxon>Dactylogyridea</taxon>
        <taxon>Ancyrocephalidae</taxon>
        <taxon>Cichlidogyrus</taxon>
    </lineage>
</organism>
<dbReference type="Proteomes" id="UP001626550">
    <property type="component" value="Unassembled WGS sequence"/>
</dbReference>
<comment type="caution">
    <text evidence="1">The sequence shown here is derived from an EMBL/GenBank/DDBJ whole genome shotgun (WGS) entry which is preliminary data.</text>
</comment>
<dbReference type="EMBL" id="JBJKFK010000145">
    <property type="protein sequence ID" value="KAL3319333.1"/>
    <property type="molecule type" value="Genomic_DNA"/>
</dbReference>
<evidence type="ECO:0000313" key="2">
    <source>
        <dbReference type="Proteomes" id="UP001626550"/>
    </source>
</evidence>
<dbReference type="AlphaFoldDB" id="A0ABD2QIT3"/>
<dbReference type="PANTHER" id="PTHR33487">
    <property type="entry name" value="CILIA- AND FLAGELLA-ASSOCIATED PROTEIN 54"/>
    <property type="match status" value="1"/>
</dbReference>
<name>A0ABD2QIT3_9PLAT</name>
<protein>
    <submittedName>
        <fullName evidence="1">Uncharacterized protein</fullName>
    </submittedName>
</protein>
<keyword evidence="2" id="KW-1185">Reference proteome</keyword>
<reference evidence="1 2" key="1">
    <citation type="submission" date="2024-11" db="EMBL/GenBank/DDBJ databases">
        <title>Adaptive evolution of stress response genes in parasites aligns with host niche diversity.</title>
        <authorList>
            <person name="Hahn C."/>
            <person name="Resl P."/>
        </authorList>
    </citation>
    <scope>NUCLEOTIDE SEQUENCE [LARGE SCALE GENOMIC DNA]</scope>
    <source>
        <strain evidence="1">EGGRZ-B1_66</strain>
        <tissue evidence="1">Body</tissue>
    </source>
</reference>
<dbReference type="InterPro" id="IPR027912">
    <property type="entry name" value="CFAP54"/>
</dbReference>